<dbReference type="AlphaFoldDB" id="A0A0D0ZUA2"/>
<organism evidence="1 2">
    <name type="scientific">Clostridium botulinum B2 450</name>
    <dbReference type="NCBI Taxonomy" id="1379739"/>
    <lineage>
        <taxon>Bacteria</taxon>
        <taxon>Bacillati</taxon>
        <taxon>Bacillota</taxon>
        <taxon>Clostridia</taxon>
        <taxon>Eubacteriales</taxon>
        <taxon>Clostridiaceae</taxon>
        <taxon>Clostridium</taxon>
    </lineage>
</organism>
<reference evidence="1 2" key="1">
    <citation type="submission" date="2014-06" db="EMBL/GenBank/DDBJ databases">
        <title>Genome characterization of distinct group I Clostridium botulinum lineages.</title>
        <authorList>
            <person name="Giordani F."/>
            <person name="Anselmo A."/>
            <person name="Fillo S."/>
            <person name="Palozzi A.M."/>
            <person name="Fortunato A."/>
            <person name="Gentile B."/>
            <person name="Ciammaruconi A."/>
            <person name="Anniballi F."/>
            <person name="De Medici D."/>
            <person name="Lista F."/>
        </authorList>
    </citation>
    <scope>NUCLEOTIDE SEQUENCE [LARGE SCALE GENOMIC DNA]</scope>
    <source>
        <strain evidence="1 2">B2 450</strain>
    </source>
</reference>
<dbReference type="HOGENOM" id="CLU_102096_0_0_9"/>
<protein>
    <submittedName>
        <fullName evidence="1">Uncharacterized protein</fullName>
    </submittedName>
</protein>
<dbReference type="EMBL" id="JXSU01000008">
    <property type="protein sequence ID" value="KIS22313.1"/>
    <property type="molecule type" value="Genomic_DNA"/>
</dbReference>
<proteinExistence type="predicted"/>
<dbReference type="RefSeq" id="WP_003483030.1">
    <property type="nucleotide sequence ID" value="NZ_JXSU01000008.1"/>
</dbReference>
<name>A0A0D0ZUA2_CLOBO</name>
<evidence type="ECO:0000313" key="2">
    <source>
        <dbReference type="Proteomes" id="UP000032250"/>
    </source>
</evidence>
<dbReference type="Proteomes" id="UP000032250">
    <property type="component" value="Unassembled WGS sequence"/>
</dbReference>
<accession>A0A0D0ZUA2</accession>
<dbReference type="OrthoDB" id="1677987at2"/>
<gene>
    <name evidence="1" type="ORF">N495_17815</name>
</gene>
<dbReference type="PATRIC" id="fig|1379739.3.peg.3942"/>
<sequence>MDNKYNNLFYWENLLVERENIWSGNFKDIPISQKSLFINTTIIDYEKNIFDNNWAVYPDVKSLLGFIQYIFIPTVFFCYVNNTSDEIVTPIAFKEELLEEIKTLCKNESSIIEIEYFINKAYNLSELSEYQLIDELKKYCLEFNRKWEEKTKIFHISIYSSGKEIIEKISKEENFLEVIEEDIGMSINTLKEITKDLQYNLFMKSNFIKILNNQIGCII</sequence>
<evidence type="ECO:0000313" key="1">
    <source>
        <dbReference type="EMBL" id="KIS22313.1"/>
    </source>
</evidence>
<comment type="caution">
    <text evidence="1">The sequence shown here is derived from an EMBL/GenBank/DDBJ whole genome shotgun (WGS) entry which is preliminary data.</text>
</comment>